<protein>
    <submittedName>
        <fullName evidence="1">Uncharacterized protein</fullName>
    </submittedName>
</protein>
<gene>
    <name evidence="1" type="ordered locus">Mlg_1910</name>
</gene>
<name>Q0A7D3_ALKEH</name>
<sequence>MWYSSIDKYIETQAREHLRGQLDALLREELDRSMIEARSAIDAEAGQHVREARVDLTQTALQIRADERGQPIPCTEFPDLRIAPPVGDNRNHALVVDGPLPLAEAQALRARNYGFRDDTFLWPARRAYFKATWPQAFYCRSQESM</sequence>
<dbReference type="Proteomes" id="UP000001962">
    <property type="component" value="Chromosome"/>
</dbReference>
<dbReference type="KEGG" id="aeh:Mlg_1910"/>
<evidence type="ECO:0000313" key="2">
    <source>
        <dbReference type="Proteomes" id="UP000001962"/>
    </source>
</evidence>
<dbReference type="HOGENOM" id="CLU_1782790_0_0_6"/>
<keyword evidence="2" id="KW-1185">Reference proteome</keyword>
<evidence type="ECO:0000313" key="1">
    <source>
        <dbReference type="EMBL" id="ABI57254.1"/>
    </source>
</evidence>
<dbReference type="RefSeq" id="WP_011629648.1">
    <property type="nucleotide sequence ID" value="NC_008340.1"/>
</dbReference>
<reference evidence="2" key="1">
    <citation type="submission" date="2006-08" db="EMBL/GenBank/DDBJ databases">
        <title>Complete sequence of Alkalilimnicola ehrilichei MLHE-1.</title>
        <authorList>
            <person name="Copeland A."/>
            <person name="Lucas S."/>
            <person name="Lapidus A."/>
            <person name="Barry K."/>
            <person name="Detter J.C."/>
            <person name="Glavina del Rio T."/>
            <person name="Hammon N."/>
            <person name="Israni S."/>
            <person name="Dalin E."/>
            <person name="Tice H."/>
            <person name="Pitluck S."/>
            <person name="Sims D."/>
            <person name="Brettin T."/>
            <person name="Bruce D."/>
            <person name="Han C."/>
            <person name="Tapia R."/>
            <person name="Gilna P."/>
            <person name="Schmutz J."/>
            <person name="Larimer F."/>
            <person name="Land M."/>
            <person name="Hauser L."/>
            <person name="Kyrpides N."/>
            <person name="Mikhailova N."/>
            <person name="Oremland R.S."/>
            <person name="Hoeft S.E."/>
            <person name="Switzer-Blum J."/>
            <person name="Kulp T."/>
            <person name="King G."/>
            <person name="Tabita R."/>
            <person name="Witte B."/>
            <person name="Santini J.M."/>
            <person name="Basu P."/>
            <person name="Hollibaugh J.T."/>
            <person name="Xie G."/>
            <person name="Stolz J.F."/>
            <person name="Richardson P."/>
        </authorList>
    </citation>
    <scope>NUCLEOTIDE SEQUENCE [LARGE SCALE GENOMIC DNA]</scope>
    <source>
        <strain evidence="2">ATCC BAA-1101 / DSM 17681 / MLHE-1</strain>
    </source>
</reference>
<organism evidence="1 2">
    <name type="scientific">Alkalilimnicola ehrlichii (strain ATCC BAA-1101 / DSM 17681 / MLHE-1)</name>
    <dbReference type="NCBI Taxonomy" id="187272"/>
    <lineage>
        <taxon>Bacteria</taxon>
        <taxon>Pseudomonadati</taxon>
        <taxon>Pseudomonadota</taxon>
        <taxon>Gammaproteobacteria</taxon>
        <taxon>Chromatiales</taxon>
        <taxon>Ectothiorhodospiraceae</taxon>
        <taxon>Alkalilimnicola</taxon>
    </lineage>
</organism>
<dbReference type="AlphaFoldDB" id="Q0A7D3"/>
<dbReference type="EMBL" id="CP000453">
    <property type="protein sequence ID" value="ABI57254.1"/>
    <property type="molecule type" value="Genomic_DNA"/>
</dbReference>
<accession>Q0A7D3</accession>
<proteinExistence type="predicted"/>